<dbReference type="Pfam" id="PF26401">
    <property type="entry name" value="DUF8099"/>
    <property type="match status" value="1"/>
</dbReference>
<evidence type="ECO:0000313" key="2">
    <source>
        <dbReference type="Proteomes" id="UP001139494"/>
    </source>
</evidence>
<accession>A0A9R1D3L1</accession>
<dbReference type="RefSeq" id="WP_256028369.1">
    <property type="nucleotide sequence ID" value="NZ_JAHLKM010000002.1"/>
</dbReference>
<gene>
    <name evidence="1" type="ORF">KM295_02875</name>
</gene>
<proteinExistence type="predicted"/>
<sequence length="70" mass="7784">MDSASPIAQRIAGEYALDTGITFTFAMRTKAENTLKRFGFGSEFGFDVGADRPGGYRHRYRRSYGEGRPA</sequence>
<dbReference type="AlphaFoldDB" id="A0A9R1D3L1"/>
<comment type="caution">
    <text evidence="1">The sequence shown here is derived from an EMBL/GenBank/DDBJ whole genome shotgun (WGS) entry which is preliminary data.</text>
</comment>
<protein>
    <submittedName>
        <fullName evidence="1">Uncharacterized protein</fullName>
    </submittedName>
</protein>
<organism evidence="1 2">
    <name type="scientific">Natronomonas aquatica</name>
    <dbReference type="NCBI Taxonomy" id="2841590"/>
    <lineage>
        <taxon>Archaea</taxon>
        <taxon>Methanobacteriati</taxon>
        <taxon>Methanobacteriota</taxon>
        <taxon>Stenosarchaea group</taxon>
        <taxon>Halobacteria</taxon>
        <taxon>Halobacteriales</taxon>
        <taxon>Natronomonadaceae</taxon>
        <taxon>Natronomonas</taxon>
    </lineage>
</organism>
<keyword evidence="2" id="KW-1185">Reference proteome</keyword>
<dbReference type="InterPro" id="IPR058412">
    <property type="entry name" value="DUF8099"/>
</dbReference>
<name>A0A9R1D3L1_9EURY</name>
<dbReference type="EMBL" id="JAHLKM010000002">
    <property type="protein sequence ID" value="MCQ4332444.1"/>
    <property type="molecule type" value="Genomic_DNA"/>
</dbReference>
<dbReference type="Proteomes" id="UP001139494">
    <property type="component" value="Unassembled WGS sequence"/>
</dbReference>
<reference evidence="1" key="1">
    <citation type="journal article" date="2023" name="Front. Microbiol.">
        <title>Genomic-based phylogenetic and metabolic analyses of the genus Natronomonas, and description of Natronomonas aquatica sp. nov.</title>
        <authorList>
            <person name="Garcia-Roldan A."/>
            <person name="Duran-Viseras A."/>
            <person name="de la Haba R.R."/>
            <person name="Corral P."/>
            <person name="Sanchez-Porro C."/>
            <person name="Ventosa A."/>
        </authorList>
    </citation>
    <scope>NUCLEOTIDE SEQUENCE</scope>
    <source>
        <strain evidence="1">F2-12</strain>
    </source>
</reference>
<evidence type="ECO:0000313" key="1">
    <source>
        <dbReference type="EMBL" id="MCQ4332444.1"/>
    </source>
</evidence>